<gene>
    <name evidence="7" type="ORF">PoB_004606900</name>
</gene>
<dbReference type="InterPro" id="IPR002123">
    <property type="entry name" value="Plipid/glycerol_acylTrfase"/>
</dbReference>
<dbReference type="AlphaFoldDB" id="A0AAV4BHK1"/>
<protein>
    <submittedName>
        <fullName evidence="7">1-acyl-sn-glycerol-3-phosphate acyltransferase epsilon</fullName>
    </submittedName>
</protein>
<reference evidence="7 8" key="1">
    <citation type="journal article" date="2021" name="Elife">
        <title>Chloroplast acquisition without the gene transfer in kleptoplastic sea slugs, Plakobranchus ocellatus.</title>
        <authorList>
            <person name="Maeda T."/>
            <person name="Takahashi S."/>
            <person name="Yoshida T."/>
            <person name="Shimamura S."/>
            <person name="Takaki Y."/>
            <person name="Nagai Y."/>
            <person name="Toyoda A."/>
            <person name="Suzuki Y."/>
            <person name="Arimoto A."/>
            <person name="Ishii H."/>
            <person name="Satoh N."/>
            <person name="Nishiyama T."/>
            <person name="Hasebe M."/>
            <person name="Maruyama T."/>
            <person name="Minagawa J."/>
            <person name="Obokata J."/>
            <person name="Shigenobu S."/>
        </authorList>
    </citation>
    <scope>NUCLEOTIDE SEQUENCE [LARGE SCALE GENOMIC DNA]</scope>
</reference>
<sequence>MLTGIVLLENLRWVLPTTFMIGAAPAYITIWAAWRAVSAVLPRSVYVKGDDFLFSTYHRNLLFFFETLTGVELIFYGDLNAIQETSENSLYMSNHQSTMDWVIASCIALRRGCLGRTRYVLKDGLRFLPFYGFYLGVHGSVFVKRAGKFNKKDAEKQLSKDAKDEIPTWLVIFPEGTRFNPELPSVIQESKQFAVGQGLEPFEHVLFPRSRALETCIQQLRPNLHSIYDVTIAYSNTFDPSNRQRVGAPTMQDFLLGKCPKVHIHISRVLIDSVPSESSELKQWLHQRFQAKDSGRLPQRCITANTEARNVNDRHFHRFNRRYRSSHKSKSTHTHIYDHKHTTSSIPRATSTTKSNKAGKTNSSTLPMFKQTITVKSILKQPVTEPLSQHEEELATHITRKKLYTSNETVKIRFKTRGQPLTFHRVSVYRKSSNVASSPTHRGLEHLTITGKIEGKHMSKGSNNNFISLTENRYEWRNMIPNVCSRQGASSKEEPVALVPDLNKFVMDLHEKYDGEAKLT</sequence>
<keyword evidence="2" id="KW-0808">Transferase</keyword>
<keyword evidence="5" id="KW-0472">Membrane</keyword>
<evidence type="ECO:0000256" key="5">
    <source>
        <dbReference type="SAM" id="Phobius"/>
    </source>
</evidence>
<dbReference type="GO" id="GO:0005739">
    <property type="term" value="C:mitochondrion"/>
    <property type="evidence" value="ECO:0007669"/>
    <property type="project" value="TreeGrafter"/>
</dbReference>
<proteinExistence type="inferred from homology"/>
<evidence type="ECO:0000259" key="6">
    <source>
        <dbReference type="SMART" id="SM00563"/>
    </source>
</evidence>
<evidence type="ECO:0000313" key="7">
    <source>
        <dbReference type="EMBL" id="GFO19564.1"/>
    </source>
</evidence>
<keyword evidence="3 7" id="KW-0012">Acyltransferase</keyword>
<comment type="caution">
    <text evidence="7">The sequence shown here is derived from an EMBL/GenBank/DDBJ whole genome shotgun (WGS) entry which is preliminary data.</text>
</comment>
<dbReference type="Pfam" id="PF16076">
    <property type="entry name" value="Acyltransf_C"/>
    <property type="match status" value="1"/>
</dbReference>
<comment type="similarity">
    <text evidence="1">Belongs to the 1-acyl-sn-glycerol-3-phosphate acyltransferase family.</text>
</comment>
<evidence type="ECO:0000256" key="3">
    <source>
        <dbReference type="ARBA" id="ARBA00023315"/>
    </source>
</evidence>
<dbReference type="SUPFAM" id="SSF69593">
    <property type="entry name" value="Glycerol-3-phosphate (1)-acyltransferase"/>
    <property type="match status" value="1"/>
</dbReference>
<dbReference type="PANTHER" id="PTHR10983">
    <property type="entry name" value="1-ACYLGLYCEROL-3-PHOSPHATE ACYLTRANSFERASE-RELATED"/>
    <property type="match status" value="1"/>
</dbReference>
<evidence type="ECO:0000256" key="2">
    <source>
        <dbReference type="ARBA" id="ARBA00022679"/>
    </source>
</evidence>
<organism evidence="7 8">
    <name type="scientific">Plakobranchus ocellatus</name>
    <dbReference type="NCBI Taxonomy" id="259542"/>
    <lineage>
        <taxon>Eukaryota</taxon>
        <taxon>Metazoa</taxon>
        <taxon>Spiralia</taxon>
        <taxon>Lophotrochozoa</taxon>
        <taxon>Mollusca</taxon>
        <taxon>Gastropoda</taxon>
        <taxon>Heterobranchia</taxon>
        <taxon>Euthyneura</taxon>
        <taxon>Panpulmonata</taxon>
        <taxon>Sacoglossa</taxon>
        <taxon>Placobranchoidea</taxon>
        <taxon>Plakobranchidae</taxon>
        <taxon>Plakobranchus</taxon>
    </lineage>
</organism>
<dbReference type="SMART" id="SM00563">
    <property type="entry name" value="PlsC"/>
    <property type="match status" value="1"/>
</dbReference>
<feature type="transmembrane region" description="Helical" evidence="5">
    <location>
        <begin position="12"/>
        <end position="34"/>
    </location>
</feature>
<name>A0AAV4BHK1_9GAST</name>
<dbReference type="Proteomes" id="UP000735302">
    <property type="component" value="Unassembled WGS sequence"/>
</dbReference>
<evidence type="ECO:0000256" key="4">
    <source>
        <dbReference type="SAM" id="MobiDB-lite"/>
    </source>
</evidence>
<feature type="compositionally biased region" description="Basic residues" evidence="4">
    <location>
        <begin position="324"/>
        <end position="333"/>
    </location>
</feature>
<dbReference type="GO" id="GO:0005783">
    <property type="term" value="C:endoplasmic reticulum"/>
    <property type="evidence" value="ECO:0007669"/>
    <property type="project" value="TreeGrafter"/>
</dbReference>
<dbReference type="CDD" id="cd07990">
    <property type="entry name" value="LPLAT_LCLAT1-like"/>
    <property type="match status" value="1"/>
</dbReference>
<evidence type="ECO:0000313" key="8">
    <source>
        <dbReference type="Proteomes" id="UP000735302"/>
    </source>
</evidence>
<keyword evidence="5" id="KW-1133">Transmembrane helix</keyword>
<dbReference type="PANTHER" id="PTHR10983:SF73">
    <property type="entry name" value="1-ACYL-SN-GLYCEROL-3-PHOSPHATE ACYLTRANSFERASE EPSILON"/>
    <property type="match status" value="1"/>
</dbReference>
<dbReference type="GO" id="GO:0036149">
    <property type="term" value="P:phosphatidylinositol acyl-chain remodeling"/>
    <property type="evidence" value="ECO:0007669"/>
    <property type="project" value="TreeGrafter"/>
</dbReference>
<keyword evidence="5" id="KW-0812">Transmembrane</keyword>
<dbReference type="EMBL" id="BLXT01005065">
    <property type="protein sequence ID" value="GFO19564.1"/>
    <property type="molecule type" value="Genomic_DNA"/>
</dbReference>
<keyword evidence="8" id="KW-1185">Reference proteome</keyword>
<feature type="region of interest" description="Disordered" evidence="4">
    <location>
        <begin position="324"/>
        <end position="364"/>
    </location>
</feature>
<dbReference type="GO" id="GO:0016746">
    <property type="term" value="F:acyltransferase activity"/>
    <property type="evidence" value="ECO:0007669"/>
    <property type="project" value="UniProtKB-KW"/>
</dbReference>
<dbReference type="Pfam" id="PF01553">
    <property type="entry name" value="Acyltransferase"/>
    <property type="match status" value="1"/>
</dbReference>
<evidence type="ECO:0000256" key="1">
    <source>
        <dbReference type="ARBA" id="ARBA00008655"/>
    </source>
</evidence>
<feature type="compositionally biased region" description="Polar residues" evidence="4">
    <location>
        <begin position="343"/>
        <end position="364"/>
    </location>
</feature>
<feature type="domain" description="Phospholipid/glycerol acyltransferase" evidence="6">
    <location>
        <begin position="89"/>
        <end position="214"/>
    </location>
</feature>
<dbReference type="InterPro" id="IPR032098">
    <property type="entry name" value="Acyltransf_C"/>
</dbReference>
<accession>A0AAV4BHK1</accession>